<dbReference type="InterPro" id="IPR029058">
    <property type="entry name" value="AB_hydrolase_fold"/>
</dbReference>
<evidence type="ECO:0000259" key="1">
    <source>
        <dbReference type="Pfam" id="PF12697"/>
    </source>
</evidence>
<keyword evidence="3" id="KW-1185">Reference proteome</keyword>
<dbReference type="RefSeq" id="WP_261694266.1">
    <property type="nucleotide sequence ID" value="NZ_CP104694.1"/>
</dbReference>
<protein>
    <submittedName>
        <fullName evidence="2">Alpha/beta hydrolase</fullName>
    </submittedName>
</protein>
<keyword evidence="2" id="KW-0378">Hydrolase</keyword>
<evidence type="ECO:0000313" key="2">
    <source>
        <dbReference type="EMBL" id="UXI67289.1"/>
    </source>
</evidence>
<dbReference type="GO" id="GO:0016787">
    <property type="term" value="F:hydrolase activity"/>
    <property type="evidence" value="ECO:0007669"/>
    <property type="project" value="UniProtKB-KW"/>
</dbReference>
<proteinExistence type="predicted"/>
<dbReference type="SUPFAM" id="SSF53474">
    <property type="entry name" value="alpha/beta-Hydrolases"/>
    <property type="match status" value="1"/>
</dbReference>
<gene>
    <name evidence="2" type="ORF">N4264_21505</name>
</gene>
<evidence type="ECO:0000313" key="3">
    <source>
        <dbReference type="Proteomes" id="UP001064632"/>
    </source>
</evidence>
<dbReference type="Gene3D" id="3.40.50.1820">
    <property type="entry name" value="alpha/beta hydrolase"/>
    <property type="match status" value="1"/>
</dbReference>
<dbReference type="EMBL" id="CP104694">
    <property type="protein sequence ID" value="UXI67289.1"/>
    <property type="molecule type" value="Genomic_DNA"/>
</dbReference>
<organism evidence="2 3">
    <name type="scientific">Tahibacter amnicola</name>
    <dbReference type="NCBI Taxonomy" id="2976241"/>
    <lineage>
        <taxon>Bacteria</taxon>
        <taxon>Pseudomonadati</taxon>
        <taxon>Pseudomonadota</taxon>
        <taxon>Gammaproteobacteria</taxon>
        <taxon>Lysobacterales</taxon>
        <taxon>Rhodanobacteraceae</taxon>
        <taxon>Tahibacter</taxon>
    </lineage>
</organism>
<dbReference type="InterPro" id="IPR000073">
    <property type="entry name" value="AB_hydrolase_1"/>
</dbReference>
<dbReference type="Proteomes" id="UP001064632">
    <property type="component" value="Chromosome"/>
</dbReference>
<dbReference type="Pfam" id="PF12697">
    <property type="entry name" value="Abhydrolase_6"/>
    <property type="match status" value="1"/>
</dbReference>
<accession>A0ABY6BBP0</accession>
<reference evidence="2" key="1">
    <citation type="submission" date="2022-09" db="EMBL/GenBank/DDBJ databases">
        <title>Tahibacter sp. nov., isolated from a fresh water.</title>
        <authorList>
            <person name="Baek J.H."/>
            <person name="Lee J.K."/>
            <person name="Kim J.M."/>
            <person name="Jeon C.O."/>
        </authorList>
    </citation>
    <scope>NUCLEOTIDE SEQUENCE</scope>
    <source>
        <strain evidence="2">W38</strain>
    </source>
</reference>
<sequence>MSEGRDRPVVLMIHGAGGGGWEWGIWRRVFAAHGWHVLTPDWQPAAGGLGHTVLDDYVGQMRQIAAQWPGLLLAGASLGGLVAAQIARGAGASGLVLVNSVPPWGIEPHLPPYEGPADVVPWASRRKFASTVRAMPDADAAARLYAYRRWRDESAAVLREAHAGVEVARPDCRCLLIATGDDKDVPHATSVSLAAAWECDLYTMVKGGHVSPLLGHDAAQAARLALEWAQRGR</sequence>
<name>A0ABY6BBP0_9GAMM</name>
<feature type="domain" description="AB hydrolase-1" evidence="1">
    <location>
        <begin position="10"/>
        <end position="219"/>
    </location>
</feature>